<keyword evidence="1" id="KW-1133">Transmembrane helix</keyword>
<organism evidence="2 3">
    <name type="scientific">Candidatus Methanoperedens nitratireducens</name>
    <dbReference type="NCBI Taxonomy" id="1392998"/>
    <lineage>
        <taxon>Archaea</taxon>
        <taxon>Methanobacteriati</taxon>
        <taxon>Methanobacteriota</taxon>
        <taxon>Stenosarchaea group</taxon>
        <taxon>Methanomicrobia</taxon>
        <taxon>Methanosarcinales</taxon>
        <taxon>ANME-2 cluster</taxon>
        <taxon>Candidatus Methanoperedentaceae</taxon>
        <taxon>Candidatus Methanoperedens</taxon>
    </lineage>
</organism>
<proteinExistence type="predicted"/>
<gene>
    <name evidence="2" type="ORF">ANME2D_02804</name>
</gene>
<comment type="caution">
    <text evidence="2">The sequence shown here is derived from an EMBL/GenBank/DDBJ whole genome shotgun (WGS) entry which is preliminary data.</text>
</comment>
<dbReference type="AlphaFoldDB" id="A0A062V4N6"/>
<protein>
    <submittedName>
        <fullName evidence="2">Uncharacterized protein</fullName>
    </submittedName>
</protein>
<reference evidence="2 3" key="1">
    <citation type="journal article" date="2013" name="Nature">
        <title>Anaerobic oxidation of methane coupled to nitrate reduction in a novel archaeal lineage.</title>
        <authorList>
            <person name="Haroon M.F."/>
            <person name="Hu S."/>
            <person name="Shi Y."/>
            <person name="Imelfort M."/>
            <person name="Keller J."/>
            <person name="Hugenholtz P."/>
            <person name="Yuan Z."/>
            <person name="Tyson G.W."/>
        </authorList>
    </citation>
    <scope>NUCLEOTIDE SEQUENCE [LARGE SCALE GENOMIC DNA]</scope>
    <source>
        <strain evidence="2 3">ANME-2d</strain>
    </source>
</reference>
<keyword evidence="1" id="KW-0472">Membrane</keyword>
<feature type="transmembrane region" description="Helical" evidence="1">
    <location>
        <begin position="222"/>
        <end position="239"/>
    </location>
</feature>
<feature type="transmembrane region" description="Helical" evidence="1">
    <location>
        <begin position="160"/>
        <end position="184"/>
    </location>
</feature>
<dbReference type="OrthoDB" id="385063at2157"/>
<sequence>MSKTKKLISILIIIIYLISLVPFIIASNAGEAGIVIGNQNIDVNSLPDDIQDILIYKKGSYNAILIEDPITEVNKLKGQVAKERKLVLSKETQDKGSFVSIADIEMIVYVTSYNIIDQPFEKLIVGDVKKPEFGDIIETINTKIGQINNYISSTVLTLPLVLSISKVAFLAGGLLVVLILTFLLNSMVALWNIPAIIVLYSFQSFLANLVAFLNNLDVDSTSLMFGLLFIVALPLTFWIQRYERSEEGRQKIHELYEKNNQILSKIKSKFGM</sequence>
<keyword evidence="3" id="KW-1185">Reference proteome</keyword>
<evidence type="ECO:0000256" key="1">
    <source>
        <dbReference type="SAM" id="Phobius"/>
    </source>
</evidence>
<feature type="transmembrane region" description="Helical" evidence="1">
    <location>
        <begin position="7"/>
        <end position="25"/>
    </location>
</feature>
<dbReference type="Proteomes" id="UP000027153">
    <property type="component" value="Unassembled WGS sequence"/>
</dbReference>
<dbReference type="EMBL" id="JMIY01000007">
    <property type="protein sequence ID" value="KCZ70779.1"/>
    <property type="molecule type" value="Genomic_DNA"/>
</dbReference>
<keyword evidence="1" id="KW-0812">Transmembrane</keyword>
<accession>A0A062V4N6</accession>
<feature type="transmembrane region" description="Helical" evidence="1">
    <location>
        <begin position="196"/>
        <end position="216"/>
    </location>
</feature>
<evidence type="ECO:0000313" key="3">
    <source>
        <dbReference type="Proteomes" id="UP000027153"/>
    </source>
</evidence>
<dbReference type="RefSeq" id="WP_048092671.1">
    <property type="nucleotide sequence ID" value="NZ_JMIY01000007.1"/>
</dbReference>
<name>A0A062V4N6_9EURY</name>
<evidence type="ECO:0000313" key="2">
    <source>
        <dbReference type="EMBL" id="KCZ70779.1"/>
    </source>
</evidence>